<protein>
    <submittedName>
        <fullName evidence="12">Disrupted in renal carcinoma protein 2-like protein</fullName>
    </submittedName>
</protein>
<evidence type="ECO:0000256" key="2">
    <source>
        <dbReference type="ARBA" id="ARBA00008335"/>
    </source>
</evidence>
<comment type="function">
    <text evidence="9">Mediates H(+)-dependent pyridoxine transport.</text>
</comment>
<dbReference type="InterPro" id="IPR036259">
    <property type="entry name" value="MFS_trans_sf"/>
</dbReference>
<evidence type="ECO:0000313" key="12">
    <source>
        <dbReference type="EMBL" id="GFN90272.1"/>
    </source>
</evidence>
<dbReference type="InterPro" id="IPR049604">
    <property type="entry name" value="SLC49A4-like"/>
</dbReference>
<keyword evidence="13" id="KW-1185">Reference proteome</keyword>
<keyword evidence="7" id="KW-0325">Glycoprotein</keyword>
<evidence type="ECO:0000256" key="6">
    <source>
        <dbReference type="ARBA" id="ARBA00023136"/>
    </source>
</evidence>
<comment type="similarity">
    <text evidence="2">Belongs to the major facilitator superfamily.</text>
</comment>
<evidence type="ECO:0000256" key="11">
    <source>
        <dbReference type="SAM" id="Phobius"/>
    </source>
</evidence>
<dbReference type="EMBL" id="BLXT01002015">
    <property type="protein sequence ID" value="GFN90272.1"/>
    <property type="molecule type" value="Genomic_DNA"/>
</dbReference>
<keyword evidence="6 11" id="KW-0472">Membrane</keyword>
<dbReference type="InterPro" id="IPR049680">
    <property type="entry name" value="FLVCR1-2_SLC49-like"/>
</dbReference>
<feature type="transmembrane region" description="Helical" evidence="11">
    <location>
        <begin position="100"/>
        <end position="126"/>
    </location>
</feature>
<feature type="transmembrane region" description="Helical" evidence="11">
    <location>
        <begin position="138"/>
        <end position="159"/>
    </location>
</feature>
<dbReference type="AlphaFoldDB" id="A0AAV3Z6E1"/>
<keyword evidence="3" id="KW-0813">Transport</keyword>
<feature type="transmembrane region" description="Helical" evidence="11">
    <location>
        <begin position="395"/>
        <end position="418"/>
    </location>
</feature>
<keyword evidence="8" id="KW-0458">Lysosome</keyword>
<feature type="transmembrane region" description="Helical" evidence="11">
    <location>
        <begin position="7"/>
        <end position="26"/>
    </location>
</feature>
<evidence type="ECO:0000256" key="3">
    <source>
        <dbReference type="ARBA" id="ARBA00022448"/>
    </source>
</evidence>
<name>A0AAV3Z6E1_9GAST</name>
<feature type="transmembrane region" description="Helical" evidence="11">
    <location>
        <begin position="360"/>
        <end position="383"/>
    </location>
</feature>
<dbReference type="GO" id="GO:0022857">
    <property type="term" value="F:transmembrane transporter activity"/>
    <property type="evidence" value="ECO:0007669"/>
    <property type="project" value="InterPro"/>
</dbReference>
<evidence type="ECO:0000256" key="8">
    <source>
        <dbReference type="ARBA" id="ARBA00023228"/>
    </source>
</evidence>
<comment type="subcellular location">
    <subcellularLocation>
        <location evidence="1">Lysosome membrane</location>
        <topology evidence="1">Multi-pass membrane protein</topology>
    </subcellularLocation>
</comment>
<feature type="non-terminal residue" evidence="12">
    <location>
        <position position="1"/>
    </location>
</feature>
<feature type="transmembrane region" description="Helical" evidence="11">
    <location>
        <begin position="331"/>
        <end position="354"/>
    </location>
</feature>
<dbReference type="GO" id="GO:0005765">
    <property type="term" value="C:lysosomal membrane"/>
    <property type="evidence" value="ECO:0007669"/>
    <property type="project" value="UniProtKB-SubCell"/>
</dbReference>
<dbReference type="Gene3D" id="1.20.1250.20">
    <property type="entry name" value="MFS general substrate transporter like domains"/>
    <property type="match status" value="2"/>
</dbReference>
<dbReference type="InterPro" id="IPR011701">
    <property type="entry name" value="MFS"/>
</dbReference>
<evidence type="ECO:0000256" key="5">
    <source>
        <dbReference type="ARBA" id="ARBA00022989"/>
    </source>
</evidence>
<feature type="transmembrane region" description="Helical" evidence="11">
    <location>
        <begin position="214"/>
        <end position="233"/>
    </location>
</feature>
<comment type="caution">
    <text evidence="12">The sequence shown here is derived from an EMBL/GenBank/DDBJ whole genome shotgun (WGS) entry which is preliminary data.</text>
</comment>
<feature type="transmembrane region" description="Helical" evidence="11">
    <location>
        <begin position="424"/>
        <end position="443"/>
    </location>
</feature>
<organism evidence="12 13">
    <name type="scientific">Plakobranchus ocellatus</name>
    <dbReference type="NCBI Taxonomy" id="259542"/>
    <lineage>
        <taxon>Eukaryota</taxon>
        <taxon>Metazoa</taxon>
        <taxon>Spiralia</taxon>
        <taxon>Lophotrochozoa</taxon>
        <taxon>Mollusca</taxon>
        <taxon>Gastropoda</taxon>
        <taxon>Heterobranchia</taxon>
        <taxon>Euthyneura</taxon>
        <taxon>Panpulmonata</taxon>
        <taxon>Sacoglossa</taxon>
        <taxon>Placobranchoidea</taxon>
        <taxon>Plakobranchidae</taxon>
        <taxon>Plakobranchus</taxon>
    </lineage>
</organism>
<evidence type="ECO:0000313" key="13">
    <source>
        <dbReference type="Proteomes" id="UP000735302"/>
    </source>
</evidence>
<dbReference type="PANTHER" id="PTHR10924:SF27">
    <property type="entry name" value="SOLUTE CARRIER FAMILY 49 MEMBER 4"/>
    <property type="match status" value="1"/>
</dbReference>
<accession>A0AAV3Z6E1</accession>
<feature type="transmembrane region" description="Helical" evidence="11">
    <location>
        <begin position="300"/>
        <end position="319"/>
    </location>
</feature>
<dbReference type="SUPFAM" id="SSF103473">
    <property type="entry name" value="MFS general substrate transporter"/>
    <property type="match status" value="1"/>
</dbReference>
<dbReference type="CDD" id="cd17397">
    <property type="entry name" value="MFS_DIRC2"/>
    <property type="match status" value="1"/>
</dbReference>
<gene>
    <name evidence="12" type="ORF">PoB_001677800</name>
</gene>
<dbReference type="Pfam" id="PF07690">
    <property type="entry name" value="MFS_1"/>
    <property type="match status" value="1"/>
</dbReference>
<evidence type="ECO:0000256" key="1">
    <source>
        <dbReference type="ARBA" id="ARBA00004155"/>
    </source>
</evidence>
<evidence type="ECO:0000256" key="7">
    <source>
        <dbReference type="ARBA" id="ARBA00023180"/>
    </source>
</evidence>
<dbReference type="PANTHER" id="PTHR10924">
    <property type="entry name" value="MAJOR FACILITATOR SUPERFAMILY PROTEIN-RELATED"/>
    <property type="match status" value="1"/>
</dbReference>
<feature type="transmembrane region" description="Helical" evidence="11">
    <location>
        <begin position="264"/>
        <end position="288"/>
    </location>
</feature>
<comment type="catalytic activity">
    <reaction evidence="10">
        <text>pyridoxine(out) + n H(+)(out) = pyridoxine(in) + n H(+)(in)</text>
        <dbReference type="Rhea" id="RHEA:76203"/>
        <dbReference type="ChEBI" id="CHEBI:15378"/>
        <dbReference type="ChEBI" id="CHEBI:16709"/>
    </reaction>
</comment>
<evidence type="ECO:0000256" key="4">
    <source>
        <dbReference type="ARBA" id="ARBA00022692"/>
    </source>
</evidence>
<evidence type="ECO:0000256" key="10">
    <source>
        <dbReference type="ARBA" id="ARBA00048410"/>
    </source>
</evidence>
<feature type="transmembrane region" description="Helical" evidence="11">
    <location>
        <begin position="73"/>
        <end position="94"/>
    </location>
</feature>
<reference evidence="12 13" key="1">
    <citation type="journal article" date="2021" name="Elife">
        <title>Chloroplast acquisition without the gene transfer in kleptoplastic sea slugs, Plakobranchus ocellatus.</title>
        <authorList>
            <person name="Maeda T."/>
            <person name="Takahashi S."/>
            <person name="Yoshida T."/>
            <person name="Shimamura S."/>
            <person name="Takaki Y."/>
            <person name="Nagai Y."/>
            <person name="Toyoda A."/>
            <person name="Suzuki Y."/>
            <person name="Arimoto A."/>
            <person name="Ishii H."/>
            <person name="Satoh N."/>
            <person name="Nishiyama T."/>
            <person name="Hasebe M."/>
            <person name="Maruyama T."/>
            <person name="Minagawa J."/>
            <person name="Obokata J."/>
            <person name="Shigenobu S."/>
        </authorList>
    </citation>
    <scope>NUCLEOTIDE SEQUENCE [LARGE SCALE GENOMIC DNA]</scope>
</reference>
<proteinExistence type="inferred from homology"/>
<keyword evidence="5 11" id="KW-1133">Transmembrane helix</keyword>
<feature type="transmembrane region" description="Helical" evidence="11">
    <location>
        <begin position="46"/>
        <end position="66"/>
    </location>
</feature>
<evidence type="ECO:0000256" key="9">
    <source>
        <dbReference type="ARBA" id="ARBA00037192"/>
    </source>
</evidence>
<keyword evidence="4 11" id="KW-0812">Transmembrane</keyword>
<dbReference type="Proteomes" id="UP000735302">
    <property type="component" value="Unassembled WGS sequence"/>
</dbReference>
<sequence>VYKRRWYILITYSLFAMSQNGIWNTWGPISASSEEAFGWHDSTIAWLNNWGPVAYILLGLFYPWLLQVKGLRWAVVSSMLLLAIGAGLRCITSQSATATILIHAGHFFVGAAGPIAMGAIPTLSAIWFPPRERVTATALGSSIGVFGVALSFVLGPALVTESPPKNHTGNTTGLMNGYPLTDYVEIPQHSFQVAESANVTDARIRKEKDQIMRYMYYEGVWSLVLFLVILIYYPAKPPTPPCVSAVTERDEYWSGLWSLRRKGYFLVVALVYGISLGVVNCWSSVLYVNLKTINISEDTAGWIGFYSTIAASFASLLIGRFANHFARRMKLFILVLYTIGTGCFLVFTLMLIKIIPYSDILLWATIIGGTMFVNAAVPLMFELACELAYPTSEGAANGVLTYLNNVGGLFFLLVFSFPHVGTMWMNWVAIGSCLICIPLIGLLKGRFNRLEVDEGVHTEIYVEQTLNVESYDNPQNGSAHRSVQAVP</sequence>